<dbReference type="Pfam" id="PF00078">
    <property type="entry name" value="RVT_1"/>
    <property type="match status" value="1"/>
</dbReference>
<dbReference type="Ensembl" id="ENSSMRT00000034845.1">
    <property type="protein sequence ID" value="ENSSMRP00000029852.1"/>
    <property type="gene ID" value="ENSSMRG00000022948.1"/>
</dbReference>
<dbReference type="PANTHER" id="PTHR33332">
    <property type="entry name" value="REVERSE TRANSCRIPTASE DOMAIN-CONTAINING PROTEIN"/>
    <property type="match status" value="1"/>
</dbReference>
<sequence length="691" mass="79525">MDALFLDQMAKLSRKHDIVLMGDFNYPDICWESLSGKSHKSNKFLSSLADNFIYQKVEEKTRGLAILNLILTNREEMVEEIRVSGTLGGSDHAIFKFWIIREGKPERTQTSKLDFRRADFDGLRRRVGRIKWLNVLKDRTVQEGWDTLRNAILEAQSLTIPQRKKNGKHLKRPGWINPKLKNLLKRKKEMFKKWKEGYISKEEYNVVCTNCRASIRKAKARNELRLARETKNNKKGFWGYVKSKRKVKEAIGCLQSENGELIKNDIEKAELLNSYFVSVFSKKDSVTATDLRCASEGIRESKHIIETERVREYLANLNEFKSPGPDGLHPRVLKELAGVIAEPLAVIFENSWRTGEVPDDWRRANVVPIFKKGKKADPGNYRPVSLTSIPGKIFEQRIKQHVCQHLDGNSVINRSPHGFVTNKSCQTNLISFYDKITEWVDQGNAVDIVYLDFSKAFDKVSHTILIEKMIKYGIDKVTVRWVHNWLSDRTQRVVINGCTSNWKKVSSGVPQGSVLGPVMFNIFINDLDEGVEGKLIKFADDTKLGGVANTREERERIQKDLEKLEQWAATNRMVFNKEKCKVLHLGKKNEKNTYRMGGIRLSSSTCEKDLGVLVDHRLNMSQQCEAAAKKANTILGCIKRSIESRSREVILPLYSALVRPHLEYCVQFWALQFKKDTYKLEQVQRRATKMV</sequence>
<dbReference type="AlphaFoldDB" id="A0A8D0EF14"/>
<dbReference type="Proteomes" id="UP000694421">
    <property type="component" value="Unplaced"/>
</dbReference>
<evidence type="ECO:0000313" key="2">
    <source>
        <dbReference type="Ensembl" id="ENSSMRP00000029852.1"/>
    </source>
</evidence>
<proteinExistence type="predicted"/>
<dbReference type="GO" id="GO:0003824">
    <property type="term" value="F:catalytic activity"/>
    <property type="evidence" value="ECO:0007669"/>
    <property type="project" value="InterPro"/>
</dbReference>
<dbReference type="OMA" id="FNTHIDN"/>
<evidence type="ECO:0000259" key="1">
    <source>
        <dbReference type="PROSITE" id="PS50878"/>
    </source>
</evidence>
<name>A0A8D0EF14_SALMN</name>
<dbReference type="SUPFAM" id="SSF56219">
    <property type="entry name" value="DNase I-like"/>
    <property type="match status" value="1"/>
</dbReference>
<keyword evidence="3" id="KW-1185">Reference proteome</keyword>
<dbReference type="InterPro" id="IPR036691">
    <property type="entry name" value="Endo/exonu/phosph_ase_sf"/>
</dbReference>
<dbReference type="InterPro" id="IPR005135">
    <property type="entry name" value="Endo/exonuclease/phosphatase"/>
</dbReference>
<dbReference type="CDD" id="cd01650">
    <property type="entry name" value="RT_nLTR_like"/>
    <property type="match status" value="1"/>
</dbReference>
<dbReference type="SUPFAM" id="SSF56672">
    <property type="entry name" value="DNA/RNA polymerases"/>
    <property type="match status" value="1"/>
</dbReference>
<accession>A0A8D0EF14</accession>
<dbReference type="Pfam" id="PF14529">
    <property type="entry name" value="Exo_endo_phos_2"/>
    <property type="match status" value="1"/>
</dbReference>
<organism evidence="2 3">
    <name type="scientific">Salvator merianae</name>
    <name type="common">Argentine black and white tegu</name>
    <name type="synonym">Tupinambis merianae</name>
    <dbReference type="NCBI Taxonomy" id="96440"/>
    <lineage>
        <taxon>Eukaryota</taxon>
        <taxon>Metazoa</taxon>
        <taxon>Chordata</taxon>
        <taxon>Craniata</taxon>
        <taxon>Vertebrata</taxon>
        <taxon>Euteleostomi</taxon>
        <taxon>Lepidosauria</taxon>
        <taxon>Squamata</taxon>
        <taxon>Bifurcata</taxon>
        <taxon>Unidentata</taxon>
        <taxon>Episquamata</taxon>
        <taxon>Laterata</taxon>
        <taxon>Teiioidea</taxon>
        <taxon>Teiidae</taxon>
        <taxon>Salvator</taxon>
    </lineage>
</organism>
<reference evidence="2" key="1">
    <citation type="submission" date="2025-08" db="UniProtKB">
        <authorList>
            <consortium name="Ensembl"/>
        </authorList>
    </citation>
    <scope>IDENTIFICATION</scope>
</reference>
<reference evidence="2" key="2">
    <citation type="submission" date="2025-09" db="UniProtKB">
        <authorList>
            <consortium name="Ensembl"/>
        </authorList>
    </citation>
    <scope>IDENTIFICATION</scope>
</reference>
<evidence type="ECO:0000313" key="3">
    <source>
        <dbReference type="Proteomes" id="UP000694421"/>
    </source>
</evidence>
<feature type="domain" description="Reverse transcriptase" evidence="1">
    <location>
        <begin position="350"/>
        <end position="601"/>
    </location>
</feature>
<protein>
    <recommendedName>
        <fullName evidence="1">Reverse transcriptase domain-containing protein</fullName>
    </recommendedName>
</protein>
<dbReference type="InterPro" id="IPR043502">
    <property type="entry name" value="DNA/RNA_pol_sf"/>
</dbReference>
<dbReference type="GeneTree" id="ENSGT01030000234712"/>
<dbReference type="PROSITE" id="PS50878">
    <property type="entry name" value="RT_POL"/>
    <property type="match status" value="1"/>
</dbReference>
<dbReference type="InterPro" id="IPR000477">
    <property type="entry name" value="RT_dom"/>
</dbReference>